<gene>
    <name evidence="3" type="ORF">CDEB00056_LOCUS5548</name>
</gene>
<organism evidence="3">
    <name type="scientific">Chaetoceros debilis</name>
    <dbReference type="NCBI Taxonomy" id="122233"/>
    <lineage>
        <taxon>Eukaryota</taxon>
        <taxon>Sar</taxon>
        <taxon>Stramenopiles</taxon>
        <taxon>Ochrophyta</taxon>
        <taxon>Bacillariophyta</taxon>
        <taxon>Coscinodiscophyceae</taxon>
        <taxon>Chaetocerotophycidae</taxon>
        <taxon>Chaetocerotales</taxon>
        <taxon>Chaetocerotaceae</taxon>
        <taxon>Chaetoceros</taxon>
    </lineage>
</organism>
<name>A0A7S3PZF7_9STRA</name>
<keyword evidence="2" id="KW-1133">Transmembrane helix</keyword>
<feature type="transmembrane region" description="Helical" evidence="2">
    <location>
        <begin position="530"/>
        <end position="550"/>
    </location>
</feature>
<dbReference type="InterPro" id="IPR032675">
    <property type="entry name" value="LRR_dom_sf"/>
</dbReference>
<proteinExistence type="predicted"/>
<dbReference type="InterPro" id="IPR001611">
    <property type="entry name" value="Leu-rich_rpt"/>
</dbReference>
<evidence type="ECO:0000256" key="1">
    <source>
        <dbReference type="SAM" id="MobiDB-lite"/>
    </source>
</evidence>
<feature type="region of interest" description="Disordered" evidence="1">
    <location>
        <begin position="619"/>
        <end position="670"/>
    </location>
</feature>
<keyword evidence="2" id="KW-0812">Transmembrane</keyword>
<dbReference type="InterPro" id="IPR053038">
    <property type="entry name" value="RLP_Defense"/>
</dbReference>
<dbReference type="PROSITE" id="PS51450">
    <property type="entry name" value="LRR"/>
    <property type="match status" value="1"/>
</dbReference>
<dbReference type="EMBL" id="HBIO01007415">
    <property type="protein sequence ID" value="CAE0460707.1"/>
    <property type="molecule type" value="Transcribed_RNA"/>
</dbReference>
<dbReference type="SUPFAM" id="SSF52058">
    <property type="entry name" value="L domain-like"/>
    <property type="match status" value="2"/>
</dbReference>
<protein>
    <recommendedName>
        <fullName evidence="4">Leucine-rich repeat-containing N-terminal plant-type domain-containing protein</fullName>
    </recommendedName>
</protein>
<dbReference type="Gene3D" id="3.80.10.10">
    <property type="entry name" value="Ribonuclease Inhibitor"/>
    <property type="match status" value="4"/>
</dbReference>
<reference evidence="3" key="1">
    <citation type="submission" date="2021-01" db="EMBL/GenBank/DDBJ databases">
        <authorList>
            <person name="Corre E."/>
            <person name="Pelletier E."/>
            <person name="Niang G."/>
            <person name="Scheremetjew M."/>
            <person name="Finn R."/>
            <person name="Kale V."/>
            <person name="Holt S."/>
            <person name="Cochrane G."/>
            <person name="Meng A."/>
            <person name="Brown T."/>
            <person name="Cohen L."/>
        </authorList>
    </citation>
    <scope>NUCLEOTIDE SEQUENCE</scope>
    <source>
        <strain evidence="3">MM31A-1</strain>
    </source>
</reference>
<dbReference type="PANTHER" id="PTHR48064">
    <property type="entry name" value="OS01G0750400 PROTEIN"/>
    <property type="match status" value="1"/>
</dbReference>
<accession>A0A7S3PZF7</accession>
<dbReference type="Pfam" id="PF00560">
    <property type="entry name" value="LRR_1"/>
    <property type="match status" value="4"/>
</dbReference>
<feature type="compositionally biased region" description="Polar residues" evidence="1">
    <location>
        <begin position="639"/>
        <end position="651"/>
    </location>
</feature>
<dbReference type="PANTHER" id="PTHR48064:SF8">
    <property type="entry name" value="RECEPTOR PROTEIN-TYROSINE KINASE CEPR2-LIKE"/>
    <property type="match status" value="1"/>
</dbReference>
<evidence type="ECO:0000313" key="3">
    <source>
        <dbReference type="EMBL" id="CAE0460707.1"/>
    </source>
</evidence>
<evidence type="ECO:0008006" key="4">
    <source>
        <dbReference type="Google" id="ProtNLM"/>
    </source>
</evidence>
<evidence type="ECO:0000256" key="2">
    <source>
        <dbReference type="SAM" id="Phobius"/>
    </source>
</evidence>
<dbReference type="PRINTS" id="PR00019">
    <property type="entry name" value="LEURICHRPT"/>
</dbReference>
<sequence length="670" mass="74067">MFEKKEDLSNEEYELMVMQELALLWRLDLYGWSEYYKNTTTAIPICSWDGMSCDDTNSITDLELSNKNISSEIPSILSLLPSIRSIDLSENNITGLVPFDVRQISTLKSLNLSHNRIEGSIEYFSPTLQVLNVSHNNFQEIGITFGQYETGLEKIDASRNNIGGSLPRTIGNMLKLHLIDLSHNQIYGTIPPTISDLTQLKNMVLNNNKLMGTLPVVSLTQSHLDLSQIHIQHNDLSGTIPPGIANIKFLKELLIDGNKFTGELHENVCNLKLNKIANDWQGAEEIDQDACELIACPVNTASDDGRYPCKRCGAQKYTPYLGHNGQCSPSDEGVILNEVYHKTNGPAWRNHAGWGMDGVDKCDYAGVECNGSGHVMSLNLKGVGLTGTLPEEIGMLRQLQFLDLSENNLTGYLPSDLRFSPLRLFDISNNMIGGIIPPLMCLTGDVNGNGMNGDYNCDMIACPSGTWSPSGRATPRPLQHSLSDKNGHHTCKPCRSTGSRFIGRTACNGLHIFDEKHRSDSASDMLGVDLILSIASLIATIIILTLCIIVRHRRFVGDENVQMHLAFRDADNDGSDTESYQTECTGTSSIHLKKLDPDEESVAKDDIFVENYPDDVDTVKSSHSPLMSIGEDIQDNGIDVSTSRRQSYSSTDSDEPKRLNPELWLDVPSI</sequence>
<keyword evidence="2" id="KW-0472">Membrane</keyword>
<dbReference type="AlphaFoldDB" id="A0A7S3PZF7"/>